<sequence length="709" mass="78352">MEEIFQGTKKFKQEVFDQVQIVLNKFGLYIYNANVKQLVDEPGHEYFSYLGQKTQKEAQNKAKVDVAEEQMKGEVGTKERQGLTRQNAAKVGAETKVLSVRQEGIALKEEAKVRSEVQVYDNEREAEIAAAQAGLAMKKAGWEKQSKVAQVEAVKAVAIREAELQMEVERKNALRLTEKLKAEQLSKATVQYETQKMARFIIASPSEYLAITGWGVDDVKLARKAWVWVGQRCKKFDISPVNYEFDVQAMSAEKLAFKLPAVFAIGPKILPTHGDMEAGDVLQSKLSSENQEALLLYAKLIAPLDRSSNHVIDLVKGVIEGETRVLAASMTMEQIFQGTKNFKDRMFEQVQLDLNKFGLYIYNANVKQLVDEPGHEYFSYLGQKTQQEAVNQAKVDVAEACMKGQMGSKEREGLTRQNAAKVNAETKCGRRVSAGLKEESKVKAEVKVYENEREAEIAAAQAGLTMKKAGWEKQSKVAQVEAVKAVAIREAELQVEVERKNALRLTEKLKAEQLTQANVQYETQVQDSNAALYKRQKAAEATLYEEVKLAEARKAQADAMFFEQKLAEDARLYAKEKEAEALNMVGKAKAEYVSSMLQALGGSYNALRDYLMIDGGMYQEMARINAGAVSGMQPKISIWSNGGGADGANAGAGEAGIGGAGAMQQVAGVYKMLPPLLSTVHEQTGMVPPAWMGSLPNDVPNCAKEYQMV</sequence>
<dbReference type="Proteomes" id="UP000032180">
    <property type="component" value="Chromosome 10"/>
</dbReference>
<comment type="similarity">
    <text evidence="1 4">Belongs to the band 7/mec-2 family. Flotillin subfamily.</text>
</comment>
<dbReference type="HOGENOM" id="CLU_399236_0_0_1"/>
<reference evidence="8" key="2">
    <citation type="submission" date="2013-12" db="EMBL/GenBank/DDBJ databases">
        <authorList>
            <person name="Yu Y."/>
            <person name="Lee S."/>
            <person name="de Baynast K."/>
            <person name="Wissotski M."/>
            <person name="Liu L."/>
            <person name="Talag J."/>
            <person name="Goicoechea J."/>
            <person name="Angelova A."/>
            <person name="Jetty R."/>
            <person name="Kudrna D."/>
            <person name="Golser W."/>
            <person name="Rivera L."/>
            <person name="Zhang J."/>
            <person name="Wing R."/>
        </authorList>
    </citation>
    <scope>NUCLEOTIDE SEQUENCE</scope>
</reference>
<evidence type="ECO:0000256" key="1">
    <source>
        <dbReference type="ARBA" id="ARBA00007161"/>
    </source>
</evidence>
<evidence type="ECO:0000313" key="8">
    <source>
        <dbReference type="Proteomes" id="UP000032180"/>
    </source>
</evidence>
<name>A0A0D9XKR4_9ORYZ</name>
<dbReference type="AlphaFoldDB" id="A0A0D9XKR4"/>
<evidence type="ECO:0000256" key="4">
    <source>
        <dbReference type="RuleBase" id="RU366054"/>
    </source>
</evidence>
<reference evidence="7" key="3">
    <citation type="submission" date="2015-04" db="UniProtKB">
        <authorList>
            <consortium name="EnsemblPlants"/>
        </authorList>
    </citation>
    <scope>IDENTIFICATION</scope>
</reference>
<dbReference type="CDD" id="cd03399">
    <property type="entry name" value="SPFH_flotillin"/>
    <property type="match status" value="1"/>
</dbReference>
<evidence type="ECO:0000256" key="5">
    <source>
        <dbReference type="SAM" id="Coils"/>
    </source>
</evidence>
<keyword evidence="8" id="KW-1185">Reference proteome</keyword>
<accession>A0A0D9XKR4</accession>
<dbReference type="SUPFAM" id="SSF117892">
    <property type="entry name" value="Band 7/SPFH domain"/>
    <property type="match status" value="2"/>
</dbReference>
<keyword evidence="3" id="KW-0449">Lipoprotein</keyword>
<evidence type="ECO:0000256" key="2">
    <source>
        <dbReference type="ARBA" id="ARBA00023136"/>
    </source>
</evidence>
<evidence type="ECO:0000256" key="3">
    <source>
        <dbReference type="ARBA" id="ARBA00023288"/>
    </source>
</evidence>
<comment type="subcellular location">
    <subcellularLocation>
        <location evidence="4">Cell membrane</location>
        <topology evidence="4">Lipid-anchor</topology>
    </subcellularLocation>
    <subcellularLocation>
        <location evidence="4">Membrane</location>
        <location evidence="4">Caveola</location>
    </subcellularLocation>
</comment>
<proteinExistence type="inferred from homology"/>
<reference evidence="7 8" key="1">
    <citation type="submission" date="2012-08" db="EMBL/GenBank/DDBJ databases">
        <title>Oryza genome evolution.</title>
        <authorList>
            <person name="Wing R.A."/>
        </authorList>
    </citation>
    <scope>NUCLEOTIDE SEQUENCE</scope>
</reference>
<dbReference type="Pfam" id="PF01145">
    <property type="entry name" value="Band_7"/>
    <property type="match status" value="2"/>
</dbReference>
<dbReference type="PANTHER" id="PTHR13806:SF23">
    <property type="entry name" value="FLOTILLIN-LIKE PROTEIN 2"/>
    <property type="match status" value="1"/>
</dbReference>
<dbReference type="eggNOG" id="KOG2668">
    <property type="taxonomic scope" value="Eukaryota"/>
</dbReference>
<dbReference type="GO" id="GO:0005901">
    <property type="term" value="C:caveola"/>
    <property type="evidence" value="ECO:0007669"/>
    <property type="project" value="UniProtKB-SubCell"/>
</dbReference>
<dbReference type="InterPro" id="IPR027705">
    <property type="entry name" value="Flotillin_fam"/>
</dbReference>
<feature type="domain" description="Band 7" evidence="6">
    <location>
        <begin position="204"/>
        <end position="400"/>
    </location>
</feature>
<feature type="coiled-coil region" evidence="5">
    <location>
        <begin position="488"/>
        <end position="531"/>
    </location>
</feature>
<keyword evidence="5" id="KW-0175">Coiled coil</keyword>
<keyword evidence="2 4" id="KW-0472">Membrane</keyword>
<feature type="domain" description="Band 7" evidence="6">
    <location>
        <begin position="1"/>
        <end position="70"/>
    </location>
</feature>
<dbReference type="PANTHER" id="PTHR13806">
    <property type="entry name" value="FLOTILLIN-RELATED"/>
    <property type="match status" value="1"/>
</dbReference>
<protein>
    <recommendedName>
        <fullName evidence="4">Flotillin-like</fullName>
    </recommendedName>
</protein>
<keyword evidence="4" id="KW-1003">Cell membrane</keyword>
<dbReference type="Gene3D" id="3.30.479.30">
    <property type="entry name" value="Band 7 domain"/>
    <property type="match status" value="1"/>
</dbReference>
<dbReference type="Gramene" id="LPERR10G10040.2">
    <property type="protein sequence ID" value="LPERR10G10040.2"/>
    <property type="gene ID" value="LPERR10G10040"/>
</dbReference>
<dbReference type="InterPro" id="IPR001107">
    <property type="entry name" value="Band_7"/>
</dbReference>
<evidence type="ECO:0000259" key="6">
    <source>
        <dbReference type="Pfam" id="PF01145"/>
    </source>
</evidence>
<organism evidence="7 8">
    <name type="scientific">Leersia perrieri</name>
    <dbReference type="NCBI Taxonomy" id="77586"/>
    <lineage>
        <taxon>Eukaryota</taxon>
        <taxon>Viridiplantae</taxon>
        <taxon>Streptophyta</taxon>
        <taxon>Embryophyta</taxon>
        <taxon>Tracheophyta</taxon>
        <taxon>Spermatophyta</taxon>
        <taxon>Magnoliopsida</taxon>
        <taxon>Liliopsida</taxon>
        <taxon>Poales</taxon>
        <taxon>Poaceae</taxon>
        <taxon>BOP clade</taxon>
        <taxon>Oryzoideae</taxon>
        <taxon>Oryzeae</taxon>
        <taxon>Oryzinae</taxon>
        <taxon>Leersia</taxon>
    </lineage>
</organism>
<evidence type="ECO:0000313" key="7">
    <source>
        <dbReference type="EnsemblPlants" id="LPERR10G10040.2"/>
    </source>
</evidence>
<dbReference type="InterPro" id="IPR036013">
    <property type="entry name" value="Band_7/SPFH_dom_sf"/>
</dbReference>
<dbReference type="EnsemblPlants" id="LPERR10G10040.2">
    <property type="protein sequence ID" value="LPERR10G10040.2"/>
    <property type="gene ID" value="LPERR10G10040"/>
</dbReference>